<dbReference type="GO" id="GO:0008270">
    <property type="term" value="F:zinc ion binding"/>
    <property type="evidence" value="ECO:0007669"/>
    <property type="project" value="InterPro"/>
</dbReference>
<dbReference type="GeneID" id="37144174"/>
<evidence type="ECO:0000256" key="1">
    <source>
        <dbReference type="ARBA" id="ARBA00022723"/>
    </source>
</evidence>
<dbReference type="PROSITE" id="PS00463">
    <property type="entry name" value="ZN2_CY6_FUNGAL_1"/>
    <property type="match status" value="1"/>
</dbReference>
<keyword evidence="4" id="KW-0238">DNA-binding</keyword>
<evidence type="ECO:0000256" key="8">
    <source>
        <dbReference type="SAM" id="MobiDB-lite"/>
    </source>
</evidence>
<evidence type="ECO:0000256" key="5">
    <source>
        <dbReference type="ARBA" id="ARBA00023163"/>
    </source>
</evidence>
<organism evidence="10 11">
    <name type="scientific">Aspergillus uvarum CBS 121591</name>
    <dbReference type="NCBI Taxonomy" id="1448315"/>
    <lineage>
        <taxon>Eukaryota</taxon>
        <taxon>Fungi</taxon>
        <taxon>Dikarya</taxon>
        <taxon>Ascomycota</taxon>
        <taxon>Pezizomycotina</taxon>
        <taxon>Eurotiomycetes</taxon>
        <taxon>Eurotiomycetidae</taxon>
        <taxon>Eurotiales</taxon>
        <taxon>Aspergillaceae</taxon>
        <taxon>Aspergillus</taxon>
        <taxon>Aspergillus subgen. Circumdati</taxon>
    </lineage>
</organism>
<dbReference type="PANTHER" id="PTHR47659">
    <property type="entry name" value="ZN(II)2CYS6 TRANSCRIPTION FACTOR (EUROFUNG)-RELATED"/>
    <property type="match status" value="1"/>
</dbReference>
<dbReference type="EMBL" id="KZ821696">
    <property type="protein sequence ID" value="PYH82279.1"/>
    <property type="molecule type" value="Genomic_DNA"/>
</dbReference>
<keyword evidence="5" id="KW-0804">Transcription</keyword>
<dbReference type="VEuPathDB" id="FungiDB:BO82DRAFT_64943"/>
<accession>A0A319CDE6</accession>
<dbReference type="Proteomes" id="UP000248340">
    <property type="component" value="Unassembled WGS sequence"/>
</dbReference>
<keyword evidence="2" id="KW-0862">Zinc</keyword>
<evidence type="ECO:0000256" key="4">
    <source>
        <dbReference type="ARBA" id="ARBA00023125"/>
    </source>
</evidence>
<dbReference type="InterPro" id="IPR001138">
    <property type="entry name" value="Zn2Cys6_DnaBD"/>
</dbReference>
<dbReference type="InterPro" id="IPR036864">
    <property type="entry name" value="Zn2-C6_fun-type_DNA-bd_sf"/>
</dbReference>
<sequence>MSMLFSRRNESLEQPSTTREPLISPLPAFLEEQSSAPPASRAFRAEPASPALPHKLPRRTKAHVASACVNCKKKHLGCDPARPCRRCVLSGKEVCHPVPKVPILFYPSTILGHLRRSVR</sequence>
<dbReference type="GO" id="GO:0003677">
    <property type="term" value="F:DNA binding"/>
    <property type="evidence" value="ECO:0007669"/>
    <property type="project" value="UniProtKB-KW"/>
</dbReference>
<dbReference type="Gene3D" id="4.10.240.10">
    <property type="entry name" value="Zn(2)-C6 fungal-type DNA-binding domain"/>
    <property type="match status" value="1"/>
</dbReference>
<evidence type="ECO:0000259" key="9">
    <source>
        <dbReference type="PROSITE" id="PS50048"/>
    </source>
</evidence>
<keyword evidence="11" id="KW-1185">Reference proteome</keyword>
<evidence type="ECO:0000256" key="7">
    <source>
        <dbReference type="ARBA" id="ARBA00040750"/>
    </source>
</evidence>
<dbReference type="RefSeq" id="XP_025492479.1">
    <property type="nucleotide sequence ID" value="XM_025641432.1"/>
</dbReference>
<dbReference type="SUPFAM" id="SSF57701">
    <property type="entry name" value="Zn2/Cys6 DNA-binding domain"/>
    <property type="match status" value="1"/>
</dbReference>
<evidence type="ECO:0000256" key="6">
    <source>
        <dbReference type="ARBA" id="ARBA00023242"/>
    </source>
</evidence>
<feature type="region of interest" description="Disordered" evidence="8">
    <location>
        <begin position="1"/>
        <end position="58"/>
    </location>
</feature>
<dbReference type="GO" id="GO:0000981">
    <property type="term" value="F:DNA-binding transcription factor activity, RNA polymerase II-specific"/>
    <property type="evidence" value="ECO:0007669"/>
    <property type="project" value="InterPro"/>
</dbReference>
<evidence type="ECO:0000313" key="11">
    <source>
        <dbReference type="Proteomes" id="UP000248340"/>
    </source>
</evidence>
<keyword evidence="1" id="KW-0479">Metal-binding</keyword>
<dbReference type="InterPro" id="IPR050335">
    <property type="entry name" value="ERT1_acuK_gluconeogen_tf"/>
</dbReference>
<keyword evidence="6" id="KW-0539">Nucleus</keyword>
<dbReference type="AlphaFoldDB" id="A0A319CDE6"/>
<proteinExistence type="predicted"/>
<feature type="domain" description="Zn(2)-C6 fungal-type" evidence="9">
    <location>
        <begin position="67"/>
        <end position="95"/>
    </location>
</feature>
<gene>
    <name evidence="10" type="ORF">BO82DRAFT_64943</name>
</gene>
<feature type="compositionally biased region" description="Low complexity" evidence="8">
    <location>
        <begin position="34"/>
        <end position="51"/>
    </location>
</feature>
<evidence type="ECO:0000256" key="2">
    <source>
        <dbReference type="ARBA" id="ARBA00022833"/>
    </source>
</evidence>
<protein>
    <recommendedName>
        <fullName evidence="7">Transcription activator of gluconeogenesis acuK</fullName>
    </recommendedName>
</protein>
<dbReference type="GO" id="GO:0009893">
    <property type="term" value="P:positive regulation of metabolic process"/>
    <property type="evidence" value="ECO:0007669"/>
    <property type="project" value="UniProtKB-ARBA"/>
</dbReference>
<dbReference type="PANTHER" id="PTHR47659:SF4">
    <property type="entry name" value="ZN(II)2CYS6 TRANSCRIPTION FACTOR (EUROFUNG)"/>
    <property type="match status" value="1"/>
</dbReference>
<keyword evidence="3" id="KW-0805">Transcription regulation</keyword>
<reference evidence="10 11" key="1">
    <citation type="submission" date="2016-12" db="EMBL/GenBank/DDBJ databases">
        <title>The genomes of Aspergillus section Nigri reveals drivers in fungal speciation.</title>
        <authorList>
            <consortium name="DOE Joint Genome Institute"/>
            <person name="Vesth T.C."/>
            <person name="Nybo J."/>
            <person name="Theobald S."/>
            <person name="Brandl J."/>
            <person name="Frisvad J.C."/>
            <person name="Nielsen K.F."/>
            <person name="Lyhne E.K."/>
            <person name="Kogle M.E."/>
            <person name="Kuo A."/>
            <person name="Riley R."/>
            <person name="Clum A."/>
            <person name="Nolan M."/>
            <person name="Lipzen A."/>
            <person name="Salamov A."/>
            <person name="Henrissat B."/>
            <person name="Wiebenga A."/>
            <person name="De Vries R.P."/>
            <person name="Grigoriev I.V."/>
            <person name="Mortensen U.H."/>
            <person name="Andersen M.R."/>
            <person name="Baker S.E."/>
        </authorList>
    </citation>
    <scope>NUCLEOTIDE SEQUENCE [LARGE SCALE GENOMIC DNA]</scope>
    <source>
        <strain evidence="10 11">CBS 121591</strain>
    </source>
</reference>
<dbReference type="OrthoDB" id="5575144at2759"/>
<evidence type="ECO:0000256" key="3">
    <source>
        <dbReference type="ARBA" id="ARBA00023015"/>
    </source>
</evidence>
<dbReference type="STRING" id="1448315.A0A319CDE6"/>
<dbReference type="CDD" id="cd00067">
    <property type="entry name" value="GAL4"/>
    <property type="match status" value="1"/>
</dbReference>
<name>A0A319CDE6_9EURO</name>
<evidence type="ECO:0000313" key="10">
    <source>
        <dbReference type="EMBL" id="PYH82279.1"/>
    </source>
</evidence>
<dbReference type="PROSITE" id="PS50048">
    <property type="entry name" value="ZN2_CY6_FUNGAL_2"/>
    <property type="match status" value="1"/>
</dbReference>